<dbReference type="STRING" id="485913.Krac_10675"/>
<dbReference type="EMBL" id="ADVG01000001">
    <property type="protein sequence ID" value="EFH89139.1"/>
    <property type="molecule type" value="Genomic_DNA"/>
</dbReference>
<dbReference type="eggNOG" id="COG4715">
    <property type="taxonomic scope" value="Bacteria"/>
</dbReference>
<organism evidence="1 2">
    <name type="scientific">Ktedonobacter racemifer DSM 44963</name>
    <dbReference type="NCBI Taxonomy" id="485913"/>
    <lineage>
        <taxon>Bacteria</taxon>
        <taxon>Bacillati</taxon>
        <taxon>Chloroflexota</taxon>
        <taxon>Ktedonobacteria</taxon>
        <taxon>Ktedonobacterales</taxon>
        <taxon>Ktedonobacteraceae</taxon>
        <taxon>Ktedonobacter</taxon>
    </lineage>
</organism>
<comment type="caution">
    <text evidence="1">The sequence shown here is derived from an EMBL/GenBank/DDBJ whole genome shotgun (WGS) entry which is preliminary data.</text>
</comment>
<proteinExistence type="predicted"/>
<accession>D6TI82</accession>
<gene>
    <name evidence="1" type="ORF">Krac_10675</name>
</gene>
<dbReference type="AlphaFoldDB" id="D6TI82"/>
<dbReference type="InParanoid" id="D6TI82"/>
<evidence type="ECO:0000313" key="2">
    <source>
        <dbReference type="Proteomes" id="UP000004508"/>
    </source>
</evidence>
<reference evidence="1 2" key="1">
    <citation type="journal article" date="2011" name="Stand. Genomic Sci.">
        <title>Non-contiguous finished genome sequence and contextual data of the filamentous soil bacterium Ktedonobacter racemifer type strain (SOSP1-21).</title>
        <authorList>
            <person name="Chang Y.J."/>
            <person name="Land M."/>
            <person name="Hauser L."/>
            <person name="Chertkov O."/>
            <person name="Del Rio T.G."/>
            <person name="Nolan M."/>
            <person name="Copeland A."/>
            <person name="Tice H."/>
            <person name="Cheng J.F."/>
            <person name="Lucas S."/>
            <person name="Han C."/>
            <person name="Goodwin L."/>
            <person name="Pitluck S."/>
            <person name="Ivanova N."/>
            <person name="Ovchinikova G."/>
            <person name="Pati A."/>
            <person name="Chen A."/>
            <person name="Palaniappan K."/>
            <person name="Mavromatis K."/>
            <person name="Liolios K."/>
            <person name="Brettin T."/>
            <person name="Fiebig A."/>
            <person name="Rohde M."/>
            <person name="Abt B."/>
            <person name="Goker M."/>
            <person name="Detter J.C."/>
            <person name="Woyke T."/>
            <person name="Bristow J."/>
            <person name="Eisen J.A."/>
            <person name="Markowitz V."/>
            <person name="Hugenholtz P."/>
            <person name="Kyrpides N.C."/>
            <person name="Klenk H.P."/>
            <person name="Lapidus A."/>
        </authorList>
    </citation>
    <scope>NUCLEOTIDE SEQUENCE [LARGE SCALE GENOMIC DNA]</scope>
    <source>
        <strain evidence="2">DSM 44963</strain>
    </source>
</reference>
<dbReference type="Proteomes" id="UP000004508">
    <property type="component" value="Unassembled WGS sequence"/>
</dbReference>
<evidence type="ECO:0008006" key="3">
    <source>
        <dbReference type="Google" id="ProtNLM"/>
    </source>
</evidence>
<dbReference type="OrthoDB" id="7593573at2"/>
<keyword evidence="2" id="KW-1185">Reference proteome</keyword>
<sequence>MAKVHPGADGKDQSGLMGQLGEKSREELLALLEQLVQRQPEIEPLIELLVELPLVPTTQQKKRPGKGRERTLDPSAIRSQVDSAFYHAGEGWDAASRVAADLEQLYDIGKDFAEAGEWANAQVVYATLAEETMTHYEGLHDEGQVSWVLEECAAGLVACLNAQPTLPQHERLGPSAREELLTTLFDLWKFGYNYGGIGENVAEALAEHATAQERKSIEIWIREELRPGQDFSSKWHSRHIIDFLATLKQAEHFSDEDVLEEYRKVGLYKEMAEKFLQLGRQKEALAVAQANLTEPMDVTWFAEQLLKSGELWQDQALAFVEVRLGEVKPALHGKPQDFTSAQTINTYRRWLGEKYLLYGKAKQAVDMELARFQANPDHTTYRSVRSAALATGQPGDLWPGLRPQLIQTLERQGRWGALVSLYLDEKEVSQALAALAEMERTPGAPSYGYRSGEPSSHYQAQVAEAAEKSYPDEAIRLYKPVVQRLIDGRGRENYQQATGYLTRIKRLYQKQGQEAEWERYIITLRNSNKSLRALKEELDKRGL</sequence>
<protein>
    <recommendedName>
        <fullName evidence="3">SWIM zinc finger domain-containing protein</fullName>
    </recommendedName>
</protein>
<name>D6TI82_KTERA</name>
<dbReference type="RefSeq" id="WP_007905512.1">
    <property type="nucleotide sequence ID" value="NZ_ADVG01000001.1"/>
</dbReference>
<evidence type="ECO:0000313" key="1">
    <source>
        <dbReference type="EMBL" id="EFH89139.1"/>
    </source>
</evidence>